<gene>
    <name evidence="7" type="ORF">E2C01_050695</name>
</gene>
<dbReference type="EMBL" id="VSRR010014204">
    <property type="protein sequence ID" value="MPC56729.1"/>
    <property type="molecule type" value="Genomic_DNA"/>
</dbReference>
<dbReference type="Proteomes" id="UP000324222">
    <property type="component" value="Unassembled WGS sequence"/>
</dbReference>
<dbReference type="GO" id="GO:0008270">
    <property type="term" value="F:zinc ion binding"/>
    <property type="evidence" value="ECO:0007669"/>
    <property type="project" value="UniProtKB-KW"/>
</dbReference>
<protein>
    <recommendedName>
        <fullName evidence="6">THAP-type domain-containing protein</fullName>
    </recommendedName>
</protein>
<dbReference type="SUPFAM" id="SSF57716">
    <property type="entry name" value="Glucocorticoid receptor-like (DNA-binding domain)"/>
    <property type="match status" value="1"/>
</dbReference>
<keyword evidence="1" id="KW-0479">Metal-binding</keyword>
<evidence type="ECO:0000313" key="8">
    <source>
        <dbReference type="Proteomes" id="UP000324222"/>
    </source>
</evidence>
<evidence type="ECO:0000256" key="2">
    <source>
        <dbReference type="ARBA" id="ARBA00022771"/>
    </source>
</evidence>
<evidence type="ECO:0000256" key="5">
    <source>
        <dbReference type="PROSITE-ProRule" id="PRU00309"/>
    </source>
</evidence>
<keyword evidence="3" id="KW-0862">Zinc</keyword>
<proteinExistence type="predicted"/>
<evidence type="ECO:0000256" key="3">
    <source>
        <dbReference type="ARBA" id="ARBA00022833"/>
    </source>
</evidence>
<evidence type="ECO:0000259" key="6">
    <source>
        <dbReference type="PROSITE" id="PS50950"/>
    </source>
</evidence>
<comment type="caution">
    <text evidence="7">The sequence shown here is derived from an EMBL/GenBank/DDBJ whole genome shotgun (WGS) entry which is preliminary data.</text>
</comment>
<evidence type="ECO:0000313" key="7">
    <source>
        <dbReference type="EMBL" id="MPC56729.1"/>
    </source>
</evidence>
<accession>A0A5B7GGU0</accession>
<feature type="domain" description="THAP-type" evidence="6">
    <location>
        <begin position="74"/>
        <end position="115"/>
    </location>
</feature>
<reference evidence="7 8" key="1">
    <citation type="submission" date="2019-05" db="EMBL/GenBank/DDBJ databases">
        <title>Another draft genome of Portunus trituberculatus and its Hox gene families provides insights of decapod evolution.</title>
        <authorList>
            <person name="Jeong J.-H."/>
            <person name="Song I."/>
            <person name="Kim S."/>
            <person name="Choi T."/>
            <person name="Kim D."/>
            <person name="Ryu S."/>
            <person name="Kim W."/>
        </authorList>
    </citation>
    <scope>NUCLEOTIDE SEQUENCE [LARGE SCALE GENOMIC DNA]</scope>
    <source>
        <tissue evidence="7">Muscle</tissue>
    </source>
</reference>
<keyword evidence="8" id="KW-1185">Reference proteome</keyword>
<dbReference type="GO" id="GO:0003677">
    <property type="term" value="F:DNA binding"/>
    <property type="evidence" value="ECO:0007669"/>
    <property type="project" value="UniProtKB-UniRule"/>
</dbReference>
<dbReference type="PROSITE" id="PS50950">
    <property type="entry name" value="ZF_THAP"/>
    <property type="match status" value="1"/>
</dbReference>
<dbReference type="AlphaFoldDB" id="A0A5B7GGU0"/>
<organism evidence="7 8">
    <name type="scientific">Portunus trituberculatus</name>
    <name type="common">Swimming crab</name>
    <name type="synonym">Neptunus trituberculatus</name>
    <dbReference type="NCBI Taxonomy" id="210409"/>
    <lineage>
        <taxon>Eukaryota</taxon>
        <taxon>Metazoa</taxon>
        <taxon>Ecdysozoa</taxon>
        <taxon>Arthropoda</taxon>
        <taxon>Crustacea</taxon>
        <taxon>Multicrustacea</taxon>
        <taxon>Malacostraca</taxon>
        <taxon>Eumalacostraca</taxon>
        <taxon>Eucarida</taxon>
        <taxon>Decapoda</taxon>
        <taxon>Pleocyemata</taxon>
        <taxon>Brachyura</taxon>
        <taxon>Eubrachyura</taxon>
        <taxon>Portunoidea</taxon>
        <taxon>Portunidae</taxon>
        <taxon>Portuninae</taxon>
        <taxon>Portunus</taxon>
    </lineage>
</organism>
<keyword evidence="4 5" id="KW-0238">DNA-binding</keyword>
<dbReference type="InterPro" id="IPR006612">
    <property type="entry name" value="THAP_Znf"/>
</dbReference>
<sequence length="115" mass="12946">MPVSLSELSKNHIRAGKPIRQSTYVVKRFRSLQRIPATSRGVTCSVLVAVTGLSVPWRSVVRGDGIPTGTATTMVHICCVKGCRSSERRKRSALYHRFPRNIAAQKLWKRSREKQ</sequence>
<evidence type="ECO:0000256" key="4">
    <source>
        <dbReference type="ARBA" id="ARBA00023125"/>
    </source>
</evidence>
<keyword evidence="2 5" id="KW-0863">Zinc-finger</keyword>
<name>A0A5B7GGU0_PORTR</name>
<evidence type="ECO:0000256" key="1">
    <source>
        <dbReference type="ARBA" id="ARBA00022723"/>
    </source>
</evidence>